<dbReference type="OrthoDB" id="448448at2759"/>
<dbReference type="InterPro" id="IPR014001">
    <property type="entry name" value="Helicase_ATP-bd"/>
</dbReference>
<protein>
    <recommendedName>
        <fullName evidence="4">Helicase ATP-binding domain-containing protein</fullName>
    </recommendedName>
</protein>
<dbReference type="Proteomes" id="UP000765509">
    <property type="component" value="Unassembled WGS sequence"/>
</dbReference>
<reference evidence="5" key="1">
    <citation type="submission" date="2021-03" db="EMBL/GenBank/DDBJ databases">
        <title>Draft genome sequence of rust myrtle Austropuccinia psidii MF-1, a brazilian biotype.</title>
        <authorList>
            <person name="Quecine M.C."/>
            <person name="Pachon D.M.R."/>
            <person name="Bonatelli M.L."/>
            <person name="Correr F.H."/>
            <person name="Franceschini L.M."/>
            <person name="Leite T.F."/>
            <person name="Margarido G.R.A."/>
            <person name="Almeida C.A."/>
            <person name="Ferrarezi J.A."/>
            <person name="Labate C.A."/>
        </authorList>
    </citation>
    <scope>NUCLEOTIDE SEQUENCE</scope>
    <source>
        <strain evidence="5">MF-1</strain>
    </source>
</reference>
<dbReference type="EMBL" id="AVOT02015393">
    <property type="protein sequence ID" value="MBW0499690.1"/>
    <property type="molecule type" value="Genomic_DNA"/>
</dbReference>
<evidence type="ECO:0000256" key="1">
    <source>
        <dbReference type="ARBA" id="ARBA00022741"/>
    </source>
</evidence>
<comment type="caution">
    <text evidence="5">The sequence shown here is derived from an EMBL/GenBank/DDBJ whole genome shotgun (WGS) entry which is preliminary data.</text>
</comment>
<evidence type="ECO:0000256" key="2">
    <source>
        <dbReference type="ARBA" id="ARBA00022801"/>
    </source>
</evidence>
<dbReference type="InterPro" id="IPR027417">
    <property type="entry name" value="P-loop_NTPase"/>
</dbReference>
<accession>A0A9Q3HF53</accession>
<keyword evidence="3" id="KW-0067">ATP-binding</keyword>
<keyword evidence="6" id="KW-1185">Reference proteome</keyword>
<dbReference type="GO" id="GO:0005524">
    <property type="term" value="F:ATP binding"/>
    <property type="evidence" value="ECO:0007669"/>
    <property type="project" value="UniProtKB-KW"/>
</dbReference>
<proteinExistence type="predicted"/>
<dbReference type="InterPro" id="IPR038718">
    <property type="entry name" value="SNF2-like_sf"/>
</dbReference>
<dbReference type="PROSITE" id="PS51192">
    <property type="entry name" value="HELICASE_ATP_BIND_1"/>
    <property type="match status" value="1"/>
</dbReference>
<evidence type="ECO:0000259" key="4">
    <source>
        <dbReference type="PROSITE" id="PS51192"/>
    </source>
</evidence>
<dbReference type="GO" id="GO:0006281">
    <property type="term" value="P:DNA repair"/>
    <property type="evidence" value="ECO:0007669"/>
    <property type="project" value="TreeGrafter"/>
</dbReference>
<keyword evidence="1" id="KW-0547">Nucleotide-binding</keyword>
<name>A0A9Q3HF53_9BASI</name>
<evidence type="ECO:0000256" key="3">
    <source>
        <dbReference type="ARBA" id="ARBA00022840"/>
    </source>
</evidence>
<dbReference type="GO" id="GO:0016787">
    <property type="term" value="F:hydrolase activity"/>
    <property type="evidence" value="ECO:0007669"/>
    <property type="project" value="UniProtKB-KW"/>
</dbReference>
<dbReference type="GO" id="GO:0008094">
    <property type="term" value="F:ATP-dependent activity, acting on DNA"/>
    <property type="evidence" value="ECO:0007669"/>
    <property type="project" value="TreeGrafter"/>
</dbReference>
<gene>
    <name evidence="5" type="ORF">O181_039405</name>
</gene>
<feature type="domain" description="Helicase ATP-binding" evidence="4">
    <location>
        <begin position="64"/>
        <end position="192"/>
    </location>
</feature>
<dbReference type="InterPro" id="IPR050628">
    <property type="entry name" value="SNF2_RAD54_helicase_TF"/>
</dbReference>
<dbReference type="GO" id="GO:0005634">
    <property type="term" value="C:nucleus"/>
    <property type="evidence" value="ECO:0007669"/>
    <property type="project" value="TreeGrafter"/>
</dbReference>
<evidence type="ECO:0000313" key="5">
    <source>
        <dbReference type="EMBL" id="MBW0499690.1"/>
    </source>
</evidence>
<dbReference type="Pfam" id="PF00176">
    <property type="entry name" value="SNF2-rel_dom"/>
    <property type="match status" value="1"/>
</dbReference>
<dbReference type="InterPro" id="IPR000330">
    <property type="entry name" value="SNF2_N"/>
</dbReference>
<dbReference type="SUPFAM" id="SSF52540">
    <property type="entry name" value="P-loop containing nucleoside triphosphate hydrolases"/>
    <property type="match status" value="1"/>
</dbReference>
<dbReference type="Gene3D" id="3.40.50.10810">
    <property type="entry name" value="Tandem AAA-ATPase domain"/>
    <property type="match status" value="1"/>
</dbReference>
<keyword evidence="2" id="KW-0378">Hydrolase</keyword>
<dbReference type="PANTHER" id="PTHR45626">
    <property type="entry name" value="TRANSCRIPTION TERMINATION FACTOR 2-RELATED"/>
    <property type="match status" value="1"/>
</dbReference>
<organism evidence="5 6">
    <name type="scientific">Austropuccinia psidii MF-1</name>
    <dbReference type="NCBI Taxonomy" id="1389203"/>
    <lineage>
        <taxon>Eukaryota</taxon>
        <taxon>Fungi</taxon>
        <taxon>Dikarya</taxon>
        <taxon>Basidiomycota</taxon>
        <taxon>Pucciniomycotina</taxon>
        <taxon>Pucciniomycetes</taxon>
        <taxon>Pucciniales</taxon>
        <taxon>Sphaerophragmiaceae</taxon>
        <taxon>Austropuccinia</taxon>
    </lineage>
</organism>
<sequence>MMTPPHSIIQTPLLPHQKMGLAFLWDREIPNGQSARNLWATSPPGSTFNSRHIITNKVISTFESLLTNTPLGGLLADDMGLGKTIQTIALIGTSKERLIANPHCSTPTMIICPPCLITNWKSEISKHAQAGALHAKIYHGPTRNSLSKANILKYDINITSYNTITQAFKKTNPSTSFIFNINWHCIILDEAQ</sequence>
<evidence type="ECO:0000313" key="6">
    <source>
        <dbReference type="Proteomes" id="UP000765509"/>
    </source>
</evidence>
<dbReference type="AlphaFoldDB" id="A0A9Q3HF53"/>